<evidence type="ECO:0000313" key="3">
    <source>
        <dbReference type="Proteomes" id="UP000250369"/>
    </source>
</evidence>
<dbReference type="RefSeq" id="WP_113036372.1">
    <property type="nucleotide sequence ID" value="NZ_QMFB01000046.1"/>
</dbReference>
<dbReference type="InterPro" id="IPR025889">
    <property type="entry name" value="GSP17M-like_dom"/>
</dbReference>
<keyword evidence="3" id="KW-1185">Reference proteome</keyword>
<dbReference type="OrthoDB" id="2353304at2"/>
<organism evidence="2 3">
    <name type="scientific">Paenibacillus contaminans</name>
    <dbReference type="NCBI Taxonomy" id="450362"/>
    <lineage>
        <taxon>Bacteria</taxon>
        <taxon>Bacillati</taxon>
        <taxon>Bacillota</taxon>
        <taxon>Bacilli</taxon>
        <taxon>Bacillales</taxon>
        <taxon>Paenibacillaceae</taxon>
        <taxon>Paenibacillus</taxon>
    </lineage>
</organism>
<evidence type="ECO:0000259" key="1">
    <source>
        <dbReference type="Pfam" id="PF11181"/>
    </source>
</evidence>
<dbReference type="AlphaFoldDB" id="A0A329LPL0"/>
<feature type="domain" description="General stress protein 17M-like" evidence="1">
    <location>
        <begin position="8"/>
        <end position="101"/>
    </location>
</feature>
<protein>
    <submittedName>
        <fullName evidence="2">General stress protein</fullName>
    </submittedName>
</protein>
<accession>A0A329LPL0</accession>
<sequence length="131" mass="14784">MKTMETQVRTVDNVNTALVQVKKFRAEGYREDNIYVLAFDKDRTERVAGRTNAGQIGISEEGVGTAIANMFRSRGAELRAKMRSMGFTESDAERHEAEMENDKIVVIAWGGNQFEGDDSDPTINYYPPMMH</sequence>
<dbReference type="Pfam" id="PF11181">
    <property type="entry name" value="YflT"/>
    <property type="match status" value="1"/>
</dbReference>
<reference evidence="2 3" key="1">
    <citation type="journal article" date="2009" name="Int. J. Syst. Evol. Microbiol.">
        <title>Paenibacillus contaminans sp. nov., isolated from a contaminated laboratory plate.</title>
        <authorList>
            <person name="Chou J.H."/>
            <person name="Lee J.H."/>
            <person name="Lin M.C."/>
            <person name="Chang P.S."/>
            <person name="Arun A.B."/>
            <person name="Young C.C."/>
            <person name="Chen W.M."/>
        </authorList>
    </citation>
    <scope>NUCLEOTIDE SEQUENCE [LARGE SCALE GENOMIC DNA]</scope>
    <source>
        <strain evidence="2 3">CKOBP-6</strain>
    </source>
</reference>
<name>A0A329LPL0_9BACL</name>
<comment type="caution">
    <text evidence="2">The sequence shown here is derived from an EMBL/GenBank/DDBJ whole genome shotgun (WGS) entry which is preliminary data.</text>
</comment>
<proteinExistence type="predicted"/>
<dbReference type="Proteomes" id="UP000250369">
    <property type="component" value="Unassembled WGS sequence"/>
</dbReference>
<dbReference type="EMBL" id="QMFB01000046">
    <property type="protein sequence ID" value="RAV09891.1"/>
    <property type="molecule type" value="Genomic_DNA"/>
</dbReference>
<evidence type="ECO:0000313" key="2">
    <source>
        <dbReference type="EMBL" id="RAV09891.1"/>
    </source>
</evidence>
<gene>
    <name evidence="2" type="ORF">DQG23_38565</name>
</gene>